<evidence type="ECO:0000313" key="4">
    <source>
        <dbReference type="Proteomes" id="UP000243459"/>
    </source>
</evidence>
<dbReference type="HAMAP" id="MF_00634">
    <property type="entry name" value="UPF0235"/>
    <property type="match status" value="1"/>
</dbReference>
<accession>A0A5P1E6K2</accession>
<proteinExistence type="inferred from homology"/>
<dbReference type="EMBL" id="CM007390">
    <property type="protein sequence ID" value="ONK57117.1"/>
    <property type="molecule type" value="Genomic_DNA"/>
</dbReference>
<dbReference type="SUPFAM" id="SSF69786">
    <property type="entry name" value="YggU-like"/>
    <property type="match status" value="1"/>
</dbReference>
<evidence type="ECO:0000256" key="2">
    <source>
        <dbReference type="SAM" id="MobiDB-lite"/>
    </source>
</evidence>
<dbReference type="SMART" id="SM01152">
    <property type="entry name" value="DUF167"/>
    <property type="match status" value="1"/>
</dbReference>
<gene>
    <name evidence="3" type="ORF">A4U43_C10F16790</name>
</gene>
<dbReference type="NCBIfam" id="TIGR00251">
    <property type="entry name" value="DUF167 family protein"/>
    <property type="match status" value="1"/>
</dbReference>
<evidence type="ECO:0000256" key="1">
    <source>
        <dbReference type="ARBA" id="ARBA00010364"/>
    </source>
</evidence>
<dbReference type="Gramene" id="ONK57117">
    <property type="protein sequence ID" value="ONK57117"/>
    <property type="gene ID" value="A4U43_C10F16790"/>
</dbReference>
<protein>
    <submittedName>
        <fullName evidence="3">Uncharacterized protein</fullName>
    </submittedName>
</protein>
<dbReference type="InterPro" id="IPR036591">
    <property type="entry name" value="YggU-like_sf"/>
</dbReference>
<feature type="region of interest" description="Disordered" evidence="2">
    <location>
        <begin position="1"/>
        <end position="24"/>
    </location>
</feature>
<dbReference type="InterPro" id="IPR003746">
    <property type="entry name" value="DUF167"/>
</dbReference>
<dbReference type="Pfam" id="PF02594">
    <property type="entry name" value="DUF167"/>
    <property type="match status" value="1"/>
</dbReference>
<dbReference type="Proteomes" id="UP000243459">
    <property type="component" value="Chromosome 10"/>
</dbReference>
<comment type="similarity">
    <text evidence="1">Belongs to the UPF0235 family.</text>
</comment>
<organism evidence="3 4">
    <name type="scientific">Asparagus officinalis</name>
    <name type="common">Garden asparagus</name>
    <dbReference type="NCBI Taxonomy" id="4686"/>
    <lineage>
        <taxon>Eukaryota</taxon>
        <taxon>Viridiplantae</taxon>
        <taxon>Streptophyta</taxon>
        <taxon>Embryophyta</taxon>
        <taxon>Tracheophyta</taxon>
        <taxon>Spermatophyta</taxon>
        <taxon>Magnoliopsida</taxon>
        <taxon>Liliopsida</taxon>
        <taxon>Asparagales</taxon>
        <taxon>Asparagaceae</taxon>
        <taxon>Asparagoideae</taxon>
        <taxon>Asparagus</taxon>
    </lineage>
</organism>
<dbReference type="AlphaFoldDB" id="A0A5P1E6K2"/>
<evidence type="ECO:0000313" key="3">
    <source>
        <dbReference type="EMBL" id="ONK57117.1"/>
    </source>
</evidence>
<name>A0A5P1E6K2_ASPOF</name>
<dbReference type="Gene3D" id="3.30.1200.10">
    <property type="entry name" value="YggU-like"/>
    <property type="match status" value="1"/>
</dbReference>
<dbReference type="PANTHER" id="PTHR47817:SF2">
    <property type="entry name" value="OS04G0686300 PROTEIN"/>
    <property type="match status" value="1"/>
</dbReference>
<reference evidence="4" key="1">
    <citation type="journal article" date="2017" name="Nat. Commun.">
        <title>The asparagus genome sheds light on the origin and evolution of a young Y chromosome.</title>
        <authorList>
            <person name="Harkess A."/>
            <person name="Zhou J."/>
            <person name="Xu C."/>
            <person name="Bowers J.E."/>
            <person name="Van der Hulst R."/>
            <person name="Ayyampalayam S."/>
            <person name="Mercati F."/>
            <person name="Riccardi P."/>
            <person name="McKain M.R."/>
            <person name="Kakrana A."/>
            <person name="Tang H."/>
            <person name="Ray J."/>
            <person name="Groenendijk J."/>
            <person name="Arikit S."/>
            <person name="Mathioni S.M."/>
            <person name="Nakano M."/>
            <person name="Shan H."/>
            <person name="Telgmann-Rauber A."/>
            <person name="Kanno A."/>
            <person name="Yue Z."/>
            <person name="Chen H."/>
            <person name="Li W."/>
            <person name="Chen Y."/>
            <person name="Xu X."/>
            <person name="Zhang Y."/>
            <person name="Luo S."/>
            <person name="Chen H."/>
            <person name="Gao J."/>
            <person name="Mao Z."/>
            <person name="Pires J.C."/>
            <person name="Luo M."/>
            <person name="Kudrna D."/>
            <person name="Wing R.A."/>
            <person name="Meyers B.C."/>
            <person name="Yi K."/>
            <person name="Kong H."/>
            <person name="Lavrijsen P."/>
            <person name="Sunseri F."/>
            <person name="Falavigna A."/>
            <person name="Ye Y."/>
            <person name="Leebens-Mack J.H."/>
            <person name="Chen G."/>
        </authorList>
    </citation>
    <scope>NUCLEOTIDE SEQUENCE [LARGE SCALE GENOMIC DNA]</scope>
    <source>
        <strain evidence="4">cv. DH0086</strain>
    </source>
</reference>
<keyword evidence="4" id="KW-1185">Reference proteome</keyword>
<sequence>MAPSKRGKSKTATAPPPPTAAASNFPASLRLQSPATVSISIHAKPGSKIATITDISDEAVGVQIDAPARDGEANAALVDFISSVLGVKKRQVSISSGSKSREKVVLIQEGPLPNTIYHLESDQIRLQQKLKTIIAHASSYPLTSLQIYYQDYQRSLPPNFAASCKQWLTLTHDSHILKSAHERSSRIIVETFDDAGEIKSYRFSPGSSDGKCPAQSSHTLNLARGSTYWLSAEYFAEIGYTYILRGRGMYRFDSSSILSGVDRIYATDVVDGEIIFNARDERLKWHVMLYDPRSGASRKLYDGEAAVDYVVCRESLVSPKKLLETSSPSIFQG</sequence>
<dbReference type="PANTHER" id="PTHR47817">
    <property type="entry name" value="OS04G0686300 PROTEIN"/>
    <property type="match status" value="1"/>
</dbReference>